<feature type="region of interest" description="Disordered" evidence="1">
    <location>
        <begin position="65"/>
        <end position="97"/>
    </location>
</feature>
<feature type="compositionally biased region" description="Low complexity" evidence="1">
    <location>
        <begin position="67"/>
        <end position="80"/>
    </location>
</feature>
<evidence type="ECO:0000313" key="3">
    <source>
        <dbReference type="Proteomes" id="UP000823399"/>
    </source>
</evidence>
<gene>
    <name evidence="2" type="ORF">F5147DRAFT_706944</name>
</gene>
<dbReference type="GeneID" id="64700295"/>
<comment type="caution">
    <text evidence="2">The sequence shown here is derived from an EMBL/GenBank/DDBJ whole genome shotgun (WGS) entry which is preliminary data.</text>
</comment>
<feature type="compositionally biased region" description="Polar residues" evidence="1">
    <location>
        <begin position="87"/>
        <end position="97"/>
    </location>
</feature>
<dbReference type="RefSeq" id="XP_041290302.1">
    <property type="nucleotide sequence ID" value="XM_041438036.1"/>
</dbReference>
<accession>A0A9P7F327</accession>
<dbReference type="EMBL" id="JABBWM010000046">
    <property type="protein sequence ID" value="KAG2102835.1"/>
    <property type="molecule type" value="Genomic_DNA"/>
</dbReference>
<protein>
    <submittedName>
        <fullName evidence="2">Uncharacterized protein</fullName>
    </submittedName>
</protein>
<name>A0A9P7F327_9AGAM</name>
<dbReference type="AlphaFoldDB" id="A0A9P7F327"/>
<organism evidence="2 3">
    <name type="scientific">Suillus discolor</name>
    <dbReference type="NCBI Taxonomy" id="1912936"/>
    <lineage>
        <taxon>Eukaryota</taxon>
        <taxon>Fungi</taxon>
        <taxon>Dikarya</taxon>
        <taxon>Basidiomycota</taxon>
        <taxon>Agaricomycotina</taxon>
        <taxon>Agaricomycetes</taxon>
        <taxon>Agaricomycetidae</taxon>
        <taxon>Boletales</taxon>
        <taxon>Suillineae</taxon>
        <taxon>Suillaceae</taxon>
        <taxon>Suillus</taxon>
    </lineage>
</organism>
<keyword evidence="3" id="KW-1185">Reference proteome</keyword>
<evidence type="ECO:0000313" key="2">
    <source>
        <dbReference type="EMBL" id="KAG2102835.1"/>
    </source>
</evidence>
<proteinExistence type="predicted"/>
<sequence>MNFYWNSTPMQDQLPENQDVFDDDLRCTFVNLLGSHLGVNHTLENSRSRLNTANHQTSSFIIHRTQPSVGPSMSGDSSSSADHNRRNFTQGQYSTQPVSTSISQVLAIPPPQMDYSTTTNMLPNYDSWNNVSTLHSTQYHNPVLGGASIGHSSSPAIGSGYLAPPTSQKVYPNEPSSHSIISSQYTITNNLPFVFDPDMSASDFLLYNISPHQWQTNAAPRPGHLSLPFTPIIPPPQAAESSQFTFVMQPHAHYGEQIGYPLNQPPINQPFPFPLHSHPSSPLMSCEWLNDAAIHCGFIGTLEALKSHCKIVHLSGSRIAQIECHWEGCDYHSRDDPTVRVMRRDCIWRHICEVHLRLKRGRI</sequence>
<reference evidence="2" key="1">
    <citation type="journal article" date="2020" name="New Phytol.">
        <title>Comparative genomics reveals dynamic genome evolution in host specialist ectomycorrhizal fungi.</title>
        <authorList>
            <person name="Lofgren L.A."/>
            <person name="Nguyen N.H."/>
            <person name="Vilgalys R."/>
            <person name="Ruytinx J."/>
            <person name="Liao H.L."/>
            <person name="Branco S."/>
            <person name="Kuo A."/>
            <person name="LaButti K."/>
            <person name="Lipzen A."/>
            <person name="Andreopoulos W."/>
            <person name="Pangilinan J."/>
            <person name="Riley R."/>
            <person name="Hundley H."/>
            <person name="Na H."/>
            <person name="Barry K."/>
            <person name="Grigoriev I.V."/>
            <person name="Stajich J.E."/>
            <person name="Kennedy P.G."/>
        </authorList>
    </citation>
    <scope>NUCLEOTIDE SEQUENCE</scope>
    <source>
        <strain evidence="2">FC423</strain>
    </source>
</reference>
<evidence type="ECO:0000256" key="1">
    <source>
        <dbReference type="SAM" id="MobiDB-lite"/>
    </source>
</evidence>
<dbReference type="Proteomes" id="UP000823399">
    <property type="component" value="Unassembled WGS sequence"/>
</dbReference>
<dbReference type="OrthoDB" id="2637055at2759"/>